<dbReference type="GO" id="GO:0005829">
    <property type="term" value="C:cytosol"/>
    <property type="evidence" value="ECO:0007669"/>
    <property type="project" value="TreeGrafter"/>
</dbReference>
<dbReference type="Pfam" id="PF13516">
    <property type="entry name" value="LRR_6"/>
    <property type="match status" value="8"/>
</dbReference>
<reference evidence="1 2" key="1">
    <citation type="journal article" date="2018" name="New Phytol.">
        <title>Phylogenomics of Endogonaceae and evolution of mycorrhizas within Mucoromycota.</title>
        <authorList>
            <person name="Chang Y."/>
            <person name="Desiro A."/>
            <person name="Na H."/>
            <person name="Sandor L."/>
            <person name="Lipzen A."/>
            <person name="Clum A."/>
            <person name="Barry K."/>
            <person name="Grigoriev I.V."/>
            <person name="Martin F.M."/>
            <person name="Stajich J.E."/>
            <person name="Smith M.E."/>
            <person name="Bonito G."/>
            <person name="Spatafora J.W."/>
        </authorList>
    </citation>
    <scope>NUCLEOTIDE SEQUENCE [LARGE SCALE GENOMIC DNA]</scope>
    <source>
        <strain evidence="1 2">GMNB39</strain>
    </source>
</reference>
<protein>
    <submittedName>
        <fullName evidence="1">Uncharacterized protein</fullName>
    </submittedName>
</protein>
<dbReference type="GO" id="GO:0031267">
    <property type="term" value="F:small GTPase binding"/>
    <property type="evidence" value="ECO:0007669"/>
    <property type="project" value="TreeGrafter"/>
</dbReference>
<dbReference type="GO" id="GO:0005096">
    <property type="term" value="F:GTPase activator activity"/>
    <property type="evidence" value="ECO:0007669"/>
    <property type="project" value="UniProtKB-KW"/>
</dbReference>
<dbReference type="Gene3D" id="3.80.10.10">
    <property type="entry name" value="Ribonuclease Inhibitor"/>
    <property type="match status" value="2"/>
</dbReference>
<dbReference type="GO" id="GO:0048471">
    <property type="term" value="C:perinuclear region of cytoplasm"/>
    <property type="evidence" value="ECO:0007669"/>
    <property type="project" value="TreeGrafter"/>
</dbReference>
<dbReference type="GO" id="GO:0005634">
    <property type="term" value="C:nucleus"/>
    <property type="evidence" value="ECO:0007669"/>
    <property type="project" value="TreeGrafter"/>
</dbReference>
<proteinExistence type="predicted"/>
<dbReference type="InterPro" id="IPR001611">
    <property type="entry name" value="Leu-rich_rpt"/>
</dbReference>
<dbReference type="Proteomes" id="UP000268093">
    <property type="component" value="Unassembled WGS sequence"/>
</dbReference>
<sequence>MSSAFSSRRSSSKTRAPPPPAVINAQINKSPRPEAVNARRPSVESIIEKLQANFQEGKPLEIDLSARELSPNRLAIMVNFLTGRTHPFFITKNAKIVFRPQFAHVTILDLSKNNMEEHGAQYISEALVAPQCLIERLNLSSNRFGIKGMSLLAIGLINNSTLRELNVSDNWLTDKGVFHLRDALVQSEHTGLKRLVLSENNITDSGADAVSQIVTTVSLSFLVLSYNKISRRGAQRISEAITTGSALVSLNLEGNYIGPEGARELGYGICNPLCRLTTLNLSSTGLSDDGIDALAESLRIAESHLTYLNIHDCKLTDRALAILSIALRENSSLRHINLASNGFTDPGVAPLIDALRVNRTIETLNLAFNDLSEPSVLAFADAVETGNRTLQNIILSHNTPGTSNLAQRRRSSATDASNRLKIAVDRNSHLVRNRWRIAVETIVAGRLIFHAIPFPEPCLSSMPEEIKEHVLELLDTNGLLSRRSKARLIEYAKEFRMWEWNPWREDALGLTERQWVLDRCGCLYGGVAMNEAEDL</sequence>
<dbReference type="SUPFAM" id="SSF52047">
    <property type="entry name" value="RNI-like"/>
    <property type="match status" value="1"/>
</dbReference>
<dbReference type="InterPro" id="IPR027038">
    <property type="entry name" value="RanGap"/>
</dbReference>
<accession>A0A433D588</accession>
<dbReference type="EMBL" id="RBNI01006476">
    <property type="protein sequence ID" value="RUP46000.1"/>
    <property type="molecule type" value="Genomic_DNA"/>
</dbReference>
<evidence type="ECO:0000313" key="1">
    <source>
        <dbReference type="EMBL" id="RUP46000.1"/>
    </source>
</evidence>
<dbReference type="GO" id="GO:0006913">
    <property type="term" value="P:nucleocytoplasmic transport"/>
    <property type="evidence" value="ECO:0007669"/>
    <property type="project" value="TreeGrafter"/>
</dbReference>
<organism evidence="1 2">
    <name type="scientific">Jimgerdemannia flammicorona</name>
    <dbReference type="NCBI Taxonomy" id="994334"/>
    <lineage>
        <taxon>Eukaryota</taxon>
        <taxon>Fungi</taxon>
        <taxon>Fungi incertae sedis</taxon>
        <taxon>Mucoromycota</taxon>
        <taxon>Mucoromycotina</taxon>
        <taxon>Endogonomycetes</taxon>
        <taxon>Endogonales</taxon>
        <taxon>Endogonaceae</taxon>
        <taxon>Jimgerdemannia</taxon>
    </lineage>
</organism>
<comment type="caution">
    <text evidence="1">The sequence shown here is derived from an EMBL/GenBank/DDBJ whole genome shotgun (WGS) entry which is preliminary data.</text>
</comment>
<dbReference type="AlphaFoldDB" id="A0A433D588"/>
<gene>
    <name evidence="1" type="ORF">BC936DRAFT_147470</name>
</gene>
<name>A0A433D588_9FUNG</name>
<keyword evidence="2" id="KW-1185">Reference proteome</keyword>
<dbReference type="PANTHER" id="PTHR24113:SF12">
    <property type="entry name" value="RAN GTPASE-ACTIVATING PROTEIN 1"/>
    <property type="match status" value="1"/>
</dbReference>
<dbReference type="PANTHER" id="PTHR24113">
    <property type="entry name" value="RAN GTPASE-ACTIVATING PROTEIN 1"/>
    <property type="match status" value="1"/>
</dbReference>
<dbReference type="InterPro" id="IPR032675">
    <property type="entry name" value="LRR_dom_sf"/>
</dbReference>
<dbReference type="SMART" id="SM00368">
    <property type="entry name" value="LRR_RI"/>
    <property type="match status" value="10"/>
</dbReference>
<dbReference type="OrthoDB" id="427001at2759"/>
<evidence type="ECO:0000313" key="2">
    <source>
        <dbReference type="Proteomes" id="UP000268093"/>
    </source>
</evidence>